<evidence type="ECO:0000256" key="1">
    <source>
        <dbReference type="ARBA" id="ARBA00004377"/>
    </source>
</evidence>
<dbReference type="InterPro" id="IPR049875">
    <property type="entry name" value="TypeII_GspH"/>
</dbReference>
<dbReference type="GO" id="GO:0015628">
    <property type="term" value="P:protein secretion by the type II secretion system"/>
    <property type="evidence" value="ECO:0007669"/>
    <property type="project" value="InterPro"/>
</dbReference>
<dbReference type="InterPro" id="IPR045584">
    <property type="entry name" value="Pilin-like"/>
</dbReference>
<keyword evidence="8 10" id="KW-0472">Membrane</keyword>
<dbReference type="NCBIfam" id="TIGR02532">
    <property type="entry name" value="IV_pilin_GFxxxE"/>
    <property type="match status" value="1"/>
</dbReference>
<evidence type="ECO:0000256" key="7">
    <source>
        <dbReference type="ARBA" id="ARBA00022989"/>
    </source>
</evidence>
<keyword evidence="5" id="KW-0997">Cell inner membrane</keyword>
<sequence length="181" mass="20075">MTCIPSAPMAWWVARAMPLISATGEIESVPRHSRGFTLLELMVVIALIGIVLSVVGLTAGNTPGRQARQAAGEVVQLIQHVREQAVIEGREYGVRVRRDGYQLYRLDPQGWRPMGEEQRLAEGVQLHLEQEGRRVSLERIAPQLLMLSSDEVSAFVWTFASEDQVWARVVSDGVGELSIES</sequence>
<evidence type="ECO:0000256" key="6">
    <source>
        <dbReference type="ARBA" id="ARBA00022692"/>
    </source>
</evidence>
<keyword evidence="3" id="KW-1003">Cell membrane</keyword>
<accession>A0A5C5PNC5</accession>
<protein>
    <recommendedName>
        <fullName evidence="2">Type II secretion system protein H</fullName>
    </recommendedName>
    <alternativeName>
        <fullName evidence="9">General secretion pathway protein H</fullName>
    </alternativeName>
</protein>
<feature type="transmembrane region" description="Helical" evidence="10">
    <location>
        <begin position="38"/>
        <end position="59"/>
    </location>
</feature>
<dbReference type="SUPFAM" id="SSF54523">
    <property type="entry name" value="Pili subunits"/>
    <property type="match status" value="1"/>
</dbReference>
<evidence type="ECO:0000256" key="10">
    <source>
        <dbReference type="SAM" id="Phobius"/>
    </source>
</evidence>
<evidence type="ECO:0000256" key="4">
    <source>
        <dbReference type="ARBA" id="ARBA00022481"/>
    </source>
</evidence>
<dbReference type="InterPro" id="IPR012902">
    <property type="entry name" value="N_methyl_site"/>
</dbReference>
<dbReference type="AlphaFoldDB" id="A0A5C5PNC5"/>
<keyword evidence="7 10" id="KW-1133">Transmembrane helix</keyword>
<dbReference type="GO" id="GO:0005886">
    <property type="term" value="C:plasma membrane"/>
    <property type="evidence" value="ECO:0007669"/>
    <property type="project" value="UniProtKB-SubCell"/>
</dbReference>
<evidence type="ECO:0000256" key="8">
    <source>
        <dbReference type="ARBA" id="ARBA00023136"/>
    </source>
</evidence>
<dbReference type="PRINTS" id="PR00885">
    <property type="entry name" value="BCTERIALGSPH"/>
</dbReference>
<evidence type="ECO:0000256" key="9">
    <source>
        <dbReference type="ARBA" id="ARBA00030775"/>
    </source>
</evidence>
<dbReference type="EMBL" id="VFES01000002">
    <property type="protein sequence ID" value="TWR69099.1"/>
    <property type="molecule type" value="Genomic_DNA"/>
</dbReference>
<reference evidence="11 12" key="1">
    <citation type="submission" date="2019-06" db="EMBL/GenBank/DDBJ databases">
        <title>Pseudomonas bimorpha sp. nov. isolated from bovine raw milk and skim milk concentrate.</title>
        <authorList>
            <person name="Hofmann K."/>
            <person name="Huptas C."/>
            <person name="Doll E."/>
            <person name="Scherer S."/>
            <person name="Wenning M."/>
        </authorList>
    </citation>
    <scope>NUCLEOTIDE SEQUENCE [LARGE SCALE GENOMIC DNA]</scope>
    <source>
        <strain evidence="11 12">DSM 17515</strain>
    </source>
</reference>
<dbReference type="InterPro" id="IPR002416">
    <property type="entry name" value="T2SS_protein-GspH"/>
</dbReference>
<evidence type="ECO:0000256" key="3">
    <source>
        <dbReference type="ARBA" id="ARBA00022475"/>
    </source>
</evidence>
<comment type="caution">
    <text evidence="11">The sequence shown here is derived from an EMBL/GenBank/DDBJ whole genome shotgun (WGS) entry which is preliminary data.</text>
</comment>
<dbReference type="Pfam" id="PF07963">
    <property type="entry name" value="N_methyl"/>
    <property type="match status" value="1"/>
</dbReference>
<gene>
    <name evidence="11" type="primary">gspH</name>
    <name evidence="11" type="ORF">FIV39_05380</name>
</gene>
<proteinExistence type="predicted"/>
<dbReference type="Proteomes" id="UP000317267">
    <property type="component" value="Unassembled WGS sequence"/>
</dbReference>
<dbReference type="PROSITE" id="PS00409">
    <property type="entry name" value="PROKAR_NTER_METHYL"/>
    <property type="match status" value="1"/>
</dbReference>
<dbReference type="Gene3D" id="3.55.40.10">
    <property type="entry name" value="minor pseudopilin epsh domain"/>
    <property type="match status" value="1"/>
</dbReference>
<organism evidence="11 12">
    <name type="scientific">Pseudomonas grimontii</name>
    <dbReference type="NCBI Taxonomy" id="129847"/>
    <lineage>
        <taxon>Bacteria</taxon>
        <taxon>Pseudomonadati</taxon>
        <taxon>Pseudomonadota</taxon>
        <taxon>Gammaproteobacteria</taxon>
        <taxon>Pseudomonadales</taxon>
        <taxon>Pseudomonadaceae</taxon>
        <taxon>Pseudomonas</taxon>
    </lineage>
</organism>
<comment type="subcellular location">
    <subcellularLocation>
        <location evidence="1">Cell inner membrane</location>
        <topology evidence="1">Single-pass membrane protein</topology>
    </subcellularLocation>
</comment>
<evidence type="ECO:0000313" key="11">
    <source>
        <dbReference type="EMBL" id="TWR69099.1"/>
    </source>
</evidence>
<evidence type="ECO:0000256" key="5">
    <source>
        <dbReference type="ARBA" id="ARBA00022519"/>
    </source>
</evidence>
<name>A0A5C5PNC5_9PSED</name>
<dbReference type="NCBIfam" id="TIGR01708">
    <property type="entry name" value="typeII_sec_gspH"/>
    <property type="match status" value="1"/>
</dbReference>
<dbReference type="OrthoDB" id="5730913at2"/>
<evidence type="ECO:0000313" key="12">
    <source>
        <dbReference type="Proteomes" id="UP000317267"/>
    </source>
</evidence>
<keyword evidence="4" id="KW-0488">Methylation</keyword>
<keyword evidence="6 10" id="KW-0812">Transmembrane</keyword>
<dbReference type="GO" id="GO:0015627">
    <property type="term" value="C:type II protein secretion system complex"/>
    <property type="evidence" value="ECO:0007669"/>
    <property type="project" value="InterPro"/>
</dbReference>
<evidence type="ECO:0000256" key="2">
    <source>
        <dbReference type="ARBA" id="ARBA00021549"/>
    </source>
</evidence>